<dbReference type="EMBL" id="MFDT01000030">
    <property type="protein sequence ID" value="OGE64848.1"/>
    <property type="molecule type" value="Genomic_DNA"/>
</dbReference>
<dbReference type="Pfam" id="PF00535">
    <property type="entry name" value="Glycos_transf_2"/>
    <property type="match status" value="1"/>
</dbReference>
<accession>A0A1F5MHL3</accession>
<evidence type="ECO:0000313" key="2">
    <source>
        <dbReference type="EMBL" id="OGE64848.1"/>
    </source>
</evidence>
<sequence length="247" mass="28571">MISNQKIVIVMPAYNAEKTLKNTYSEIPLEFRKNIILVDDDSRDNTVILAQRLDIKTISHKINLGYGGNQKTCYLEALKLNPDIVVMLHPDYQYDASLIEELIRPIAQDRFDFMFGSRVQSKQSAILGGMPKLKYYINRITCILENMLLGVNFTEHFSGFRAYSKKVLETVPFQYFSNDFVFDQQMVISALSFSFKIGEIPIPTRYHEKASSIQFLKGTKFILDTFWVIILYKLYKAGLIRSNIFSK</sequence>
<dbReference type="PANTHER" id="PTHR48090">
    <property type="entry name" value="UNDECAPRENYL-PHOSPHATE 4-DEOXY-4-FORMAMIDO-L-ARABINOSE TRANSFERASE-RELATED"/>
    <property type="match status" value="1"/>
</dbReference>
<dbReference type="CDD" id="cd04179">
    <property type="entry name" value="DPM_DPG-synthase_like"/>
    <property type="match status" value="1"/>
</dbReference>
<name>A0A1F5MHL3_9BACT</name>
<feature type="domain" description="Glycosyltransferase 2-like" evidence="1">
    <location>
        <begin position="9"/>
        <end position="170"/>
    </location>
</feature>
<dbReference type="SUPFAM" id="SSF53448">
    <property type="entry name" value="Nucleotide-diphospho-sugar transferases"/>
    <property type="match status" value="1"/>
</dbReference>
<evidence type="ECO:0000313" key="3">
    <source>
        <dbReference type="Proteomes" id="UP000178859"/>
    </source>
</evidence>
<organism evidence="2 3">
    <name type="scientific">Candidatus Daviesbacteria bacterium RIFCSPLOWO2_02_FULL_36_7</name>
    <dbReference type="NCBI Taxonomy" id="1797792"/>
    <lineage>
        <taxon>Bacteria</taxon>
        <taxon>Candidatus Daviesiibacteriota</taxon>
    </lineage>
</organism>
<dbReference type="Proteomes" id="UP000178859">
    <property type="component" value="Unassembled WGS sequence"/>
</dbReference>
<dbReference type="Gene3D" id="3.90.550.10">
    <property type="entry name" value="Spore Coat Polysaccharide Biosynthesis Protein SpsA, Chain A"/>
    <property type="match status" value="1"/>
</dbReference>
<comment type="caution">
    <text evidence="2">The sequence shown here is derived from an EMBL/GenBank/DDBJ whole genome shotgun (WGS) entry which is preliminary data.</text>
</comment>
<evidence type="ECO:0000259" key="1">
    <source>
        <dbReference type="Pfam" id="PF00535"/>
    </source>
</evidence>
<dbReference type="InterPro" id="IPR029044">
    <property type="entry name" value="Nucleotide-diphossugar_trans"/>
</dbReference>
<dbReference type="InterPro" id="IPR001173">
    <property type="entry name" value="Glyco_trans_2-like"/>
</dbReference>
<dbReference type="AlphaFoldDB" id="A0A1F5MHL3"/>
<reference evidence="2 3" key="1">
    <citation type="journal article" date="2016" name="Nat. Commun.">
        <title>Thousands of microbial genomes shed light on interconnected biogeochemical processes in an aquifer system.</title>
        <authorList>
            <person name="Anantharaman K."/>
            <person name="Brown C.T."/>
            <person name="Hug L.A."/>
            <person name="Sharon I."/>
            <person name="Castelle C.J."/>
            <person name="Probst A.J."/>
            <person name="Thomas B.C."/>
            <person name="Singh A."/>
            <person name="Wilkins M.J."/>
            <person name="Karaoz U."/>
            <person name="Brodie E.L."/>
            <person name="Williams K.H."/>
            <person name="Hubbard S.S."/>
            <person name="Banfield J.F."/>
        </authorList>
    </citation>
    <scope>NUCLEOTIDE SEQUENCE [LARGE SCALE GENOMIC DNA]</scope>
</reference>
<gene>
    <name evidence="2" type="ORF">A3I48_00365</name>
</gene>
<dbReference type="PANTHER" id="PTHR48090:SF7">
    <property type="entry name" value="RFBJ PROTEIN"/>
    <property type="match status" value="1"/>
</dbReference>
<dbReference type="InterPro" id="IPR050256">
    <property type="entry name" value="Glycosyltransferase_2"/>
</dbReference>
<protein>
    <recommendedName>
        <fullName evidence="1">Glycosyltransferase 2-like domain-containing protein</fullName>
    </recommendedName>
</protein>
<proteinExistence type="predicted"/>